<comment type="similarity">
    <text evidence="1 3">Belongs to the class-III pyridoxal-phosphate-dependent aminotransferase family.</text>
</comment>
<dbReference type="PANTHER" id="PTHR43094">
    <property type="entry name" value="AMINOTRANSFERASE"/>
    <property type="match status" value="1"/>
</dbReference>
<gene>
    <name evidence="5" type="ORF">C8A00DRAFT_40471</name>
</gene>
<dbReference type="GO" id="GO:0030170">
    <property type="term" value="F:pyridoxal phosphate binding"/>
    <property type="evidence" value="ECO:0007669"/>
    <property type="project" value="InterPro"/>
</dbReference>
<keyword evidence="2 3" id="KW-0663">Pyridoxal phosphate</keyword>
<dbReference type="Gene3D" id="3.90.1150.10">
    <property type="entry name" value="Aspartate Aminotransferase, domain 1"/>
    <property type="match status" value="1"/>
</dbReference>
<organism evidence="5 6">
    <name type="scientific">Chaetomidium leptoderma</name>
    <dbReference type="NCBI Taxonomy" id="669021"/>
    <lineage>
        <taxon>Eukaryota</taxon>
        <taxon>Fungi</taxon>
        <taxon>Dikarya</taxon>
        <taxon>Ascomycota</taxon>
        <taxon>Pezizomycotina</taxon>
        <taxon>Sordariomycetes</taxon>
        <taxon>Sordariomycetidae</taxon>
        <taxon>Sordariales</taxon>
        <taxon>Chaetomiaceae</taxon>
        <taxon>Chaetomidium</taxon>
    </lineage>
</organism>
<keyword evidence="6" id="KW-1185">Reference proteome</keyword>
<dbReference type="PANTHER" id="PTHR43094:SF1">
    <property type="entry name" value="AMINOTRANSFERASE CLASS-III"/>
    <property type="match status" value="1"/>
</dbReference>
<evidence type="ECO:0000313" key="6">
    <source>
        <dbReference type="Proteomes" id="UP001302745"/>
    </source>
</evidence>
<dbReference type="GO" id="GO:0005829">
    <property type="term" value="C:cytosol"/>
    <property type="evidence" value="ECO:0007669"/>
    <property type="project" value="TreeGrafter"/>
</dbReference>
<dbReference type="EMBL" id="MU856855">
    <property type="protein sequence ID" value="KAK4157105.1"/>
    <property type="molecule type" value="Genomic_DNA"/>
</dbReference>
<dbReference type="CDD" id="cd00610">
    <property type="entry name" value="OAT_like"/>
    <property type="match status" value="1"/>
</dbReference>
<feature type="compositionally biased region" description="Polar residues" evidence="4">
    <location>
        <begin position="26"/>
        <end position="36"/>
    </location>
</feature>
<dbReference type="Pfam" id="PF00202">
    <property type="entry name" value="Aminotran_3"/>
    <property type="match status" value="1"/>
</dbReference>
<dbReference type="SUPFAM" id="SSF53383">
    <property type="entry name" value="PLP-dependent transferases"/>
    <property type="match status" value="1"/>
</dbReference>
<evidence type="ECO:0000256" key="1">
    <source>
        <dbReference type="ARBA" id="ARBA00008954"/>
    </source>
</evidence>
<name>A0AAN6VTF6_9PEZI</name>
<comment type="caution">
    <text evidence="5">The sequence shown here is derived from an EMBL/GenBank/DDBJ whole genome shotgun (WGS) entry which is preliminary data.</text>
</comment>
<feature type="region of interest" description="Disordered" evidence="4">
    <location>
        <begin position="19"/>
        <end position="38"/>
    </location>
</feature>
<dbReference type="InterPro" id="IPR015422">
    <property type="entry name" value="PyrdxlP-dep_Trfase_small"/>
</dbReference>
<dbReference type="AlphaFoldDB" id="A0AAN6VTF6"/>
<evidence type="ECO:0000256" key="4">
    <source>
        <dbReference type="SAM" id="MobiDB-lite"/>
    </source>
</evidence>
<sequence>MGQFLSSCSKPARRILPHKTEGDIADSSSDLAQPQTPLDGLPVLKKAKGHYWYPSDGPRILDACGGAGVACLGHGRRDITKAITTQMEAYAYASYAHFKTAPVDELSDWLIKSTGGKMQKVYLMCSGSEAIEAALKLTIEYFLWKGQPARTNFISRHDSYHGTTLGSLSVSGHFARREPFRPFLNQAHFHHIPACNPYRQQQQNHHHPPTNADAAAKEYLALKTAELEAAFARLGPHTVAAVVLEPLVGAALGCVPAVPGYLAAVKAICARHGALLIFDEVMCGMGRTGSLHAWQSEEEDAVVVAPDLQAVAKGFAGGYQPASALLVGEKVVRVMEEERKKREEEEGPWGGGGKGFTFTHGHTYQNHPVVAAAALAVQRAVEREGLLGNVRVQGQLLGRLLKERLGAHPHVGDVRGKGLFWGVEFVKDKVTKEPFEPGLGVAERVQKVAVRGFRVLVYHGQGCAGGGRGDHIMIMPAYTISGRLVAEIVDRVAGAVEEVFRGL</sequence>
<dbReference type="InterPro" id="IPR005814">
    <property type="entry name" value="Aminotrans_3"/>
</dbReference>
<reference evidence="5" key="2">
    <citation type="submission" date="2023-05" db="EMBL/GenBank/DDBJ databases">
        <authorList>
            <consortium name="Lawrence Berkeley National Laboratory"/>
            <person name="Steindorff A."/>
            <person name="Hensen N."/>
            <person name="Bonometti L."/>
            <person name="Westerberg I."/>
            <person name="Brannstrom I.O."/>
            <person name="Guillou S."/>
            <person name="Cros-Aarteil S."/>
            <person name="Calhoun S."/>
            <person name="Haridas S."/>
            <person name="Kuo A."/>
            <person name="Mondo S."/>
            <person name="Pangilinan J."/>
            <person name="Riley R."/>
            <person name="Labutti K."/>
            <person name="Andreopoulos B."/>
            <person name="Lipzen A."/>
            <person name="Chen C."/>
            <person name="Yanf M."/>
            <person name="Daum C."/>
            <person name="Ng V."/>
            <person name="Clum A."/>
            <person name="Ohm R."/>
            <person name="Martin F."/>
            <person name="Silar P."/>
            <person name="Natvig D."/>
            <person name="Lalanne C."/>
            <person name="Gautier V."/>
            <person name="Ament-Velasquez S.L."/>
            <person name="Kruys A."/>
            <person name="Hutchinson M.I."/>
            <person name="Powell A.J."/>
            <person name="Barry K."/>
            <person name="Miller A.N."/>
            <person name="Grigoriev I.V."/>
            <person name="Debuchy R."/>
            <person name="Gladieux P."/>
            <person name="Thoren M.H."/>
            <person name="Johannesson H."/>
        </authorList>
    </citation>
    <scope>NUCLEOTIDE SEQUENCE</scope>
    <source>
        <strain evidence="5">CBS 538.74</strain>
    </source>
</reference>
<proteinExistence type="inferred from homology"/>
<evidence type="ECO:0008006" key="7">
    <source>
        <dbReference type="Google" id="ProtNLM"/>
    </source>
</evidence>
<evidence type="ECO:0000256" key="3">
    <source>
        <dbReference type="RuleBase" id="RU003560"/>
    </source>
</evidence>
<protein>
    <recommendedName>
        <fullName evidence="7">Aminotransferase</fullName>
    </recommendedName>
</protein>
<dbReference type="GO" id="GO:0008483">
    <property type="term" value="F:transaminase activity"/>
    <property type="evidence" value="ECO:0007669"/>
    <property type="project" value="InterPro"/>
</dbReference>
<dbReference type="Gene3D" id="3.40.640.10">
    <property type="entry name" value="Type I PLP-dependent aspartate aminotransferase-like (Major domain)"/>
    <property type="match status" value="1"/>
</dbReference>
<accession>A0AAN6VTF6</accession>
<dbReference type="InterPro" id="IPR015424">
    <property type="entry name" value="PyrdxlP-dep_Trfase"/>
</dbReference>
<evidence type="ECO:0000313" key="5">
    <source>
        <dbReference type="EMBL" id="KAK4157105.1"/>
    </source>
</evidence>
<dbReference type="InterPro" id="IPR015421">
    <property type="entry name" value="PyrdxlP-dep_Trfase_major"/>
</dbReference>
<evidence type="ECO:0000256" key="2">
    <source>
        <dbReference type="ARBA" id="ARBA00022898"/>
    </source>
</evidence>
<dbReference type="Proteomes" id="UP001302745">
    <property type="component" value="Unassembled WGS sequence"/>
</dbReference>
<reference evidence="5" key="1">
    <citation type="journal article" date="2023" name="Mol. Phylogenet. Evol.">
        <title>Genome-scale phylogeny and comparative genomics of the fungal order Sordariales.</title>
        <authorList>
            <person name="Hensen N."/>
            <person name="Bonometti L."/>
            <person name="Westerberg I."/>
            <person name="Brannstrom I.O."/>
            <person name="Guillou S."/>
            <person name="Cros-Aarteil S."/>
            <person name="Calhoun S."/>
            <person name="Haridas S."/>
            <person name="Kuo A."/>
            <person name="Mondo S."/>
            <person name="Pangilinan J."/>
            <person name="Riley R."/>
            <person name="LaButti K."/>
            <person name="Andreopoulos B."/>
            <person name="Lipzen A."/>
            <person name="Chen C."/>
            <person name="Yan M."/>
            <person name="Daum C."/>
            <person name="Ng V."/>
            <person name="Clum A."/>
            <person name="Steindorff A."/>
            <person name="Ohm R.A."/>
            <person name="Martin F."/>
            <person name="Silar P."/>
            <person name="Natvig D.O."/>
            <person name="Lalanne C."/>
            <person name="Gautier V."/>
            <person name="Ament-Velasquez S.L."/>
            <person name="Kruys A."/>
            <person name="Hutchinson M.I."/>
            <person name="Powell A.J."/>
            <person name="Barry K."/>
            <person name="Miller A.N."/>
            <person name="Grigoriev I.V."/>
            <person name="Debuchy R."/>
            <person name="Gladieux P."/>
            <person name="Hiltunen Thoren M."/>
            <person name="Johannesson H."/>
        </authorList>
    </citation>
    <scope>NUCLEOTIDE SEQUENCE</scope>
    <source>
        <strain evidence="5">CBS 538.74</strain>
    </source>
</reference>